<name>A0AAD5RMW7_9PEZI</name>
<feature type="region of interest" description="Disordered" evidence="3">
    <location>
        <begin position="179"/>
        <end position="199"/>
    </location>
</feature>
<protein>
    <recommendedName>
        <fullName evidence="4">SH3 domain-containing protein</fullName>
    </recommendedName>
</protein>
<feature type="compositionally biased region" description="Polar residues" evidence="3">
    <location>
        <begin position="282"/>
        <end position="297"/>
    </location>
</feature>
<dbReference type="PANTHER" id="PTHR47775">
    <property type="entry name" value="BUD SITE SELECTION PROTEIN 14"/>
    <property type="match status" value="1"/>
</dbReference>
<dbReference type="GO" id="GO:0015630">
    <property type="term" value="C:microtubule cytoskeleton"/>
    <property type="evidence" value="ECO:0007669"/>
    <property type="project" value="TreeGrafter"/>
</dbReference>
<evidence type="ECO:0000256" key="1">
    <source>
        <dbReference type="ARBA" id="ARBA00022443"/>
    </source>
</evidence>
<feature type="compositionally biased region" description="Basic and acidic residues" evidence="3">
    <location>
        <begin position="615"/>
        <end position="625"/>
    </location>
</feature>
<feature type="compositionally biased region" description="Polar residues" evidence="3">
    <location>
        <begin position="560"/>
        <end position="571"/>
    </location>
</feature>
<keyword evidence="1 2" id="KW-0728">SH3 domain</keyword>
<organism evidence="5 6">
    <name type="scientific">Zalerion maritima</name>
    <dbReference type="NCBI Taxonomy" id="339359"/>
    <lineage>
        <taxon>Eukaryota</taxon>
        <taxon>Fungi</taxon>
        <taxon>Dikarya</taxon>
        <taxon>Ascomycota</taxon>
        <taxon>Pezizomycotina</taxon>
        <taxon>Sordariomycetes</taxon>
        <taxon>Lulworthiomycetidae</taxon>
        <taxon>Lulworthiales</taxon>
        <taxon>Lulworthiaceae</taxon>
        <taxon>Zalerion</taxon>
    </lineage>
</organism>
<dbReference type="FunFam" id="2.30.30.40:FF:000035">
    <property type="entry name" value="SH3 domain containing protein"/>
    <property type="match status" value="1"/>
</dbReference>
<feature type="region of interest" description="Disordered" evidence="3">
    <location>
        <begin position="274"/>
        <end position="298"/>
    </location>
</feature>
<dbReference type="EMBL" id="JAKWBI020000453">
    <property type="protein sequence ID" value="KAJ2894833.1"/>
    <property type="molecule type" value="Genomic_DNA"/>
</dbReference>
<dbReference type="GO" id="GO:0030950">
    <property type="term" value="P:establishment or maintenance of actin cytoskeleton polarity"/>
    <property type="evidence" value="ECO:0007669"/>
    <property type="project" value="TreeGrafter"/>
</dbReference>
<feature type="region of interest" description="Disordered" evidence="3">
    <location>
        <begin position="321"/>
        <end position="358"/>
    </location>
</feature>
<feature type="compositionally biased region" description="Polar residues" evidence="3">
    <location>
        <begin position="901"/>
        <end position="916"/>
    </location>
</feature>
<evidence type="ECO:0000313" key="6">
    <source>
        <dbReference type="Proteomes" id="UP001201980"/>
    </source>
</evidence>
<evidence type="ECO:0000259" key="4">
    <source>
        <dbReference type="PROSITE" id="PS50002"/>
    </source>
</evidence>
<dbReference type="Proteomes" id="UP001201980">
    <property type="component" value="Unassembled WGS sequence"/>
</dbReference>
<feature type="compositionally biased region" description="Basic and acidic residues" evidence="3">
    <location>
        <begin position="695"/>
        <end position="721"/>
    </location>
</feature>
<dbReference type="PROSITE" id="PS50002">
    <property type="entry name" value="SH3"/>
    <property type="match status" value="1"/>
</dbReference>
<feature type="compositionally biased region" description="Basic and acidic residues" evidence="3">
    <location>
        <begin position="633"/>
        <end position="664"/>
    </location>
</feature>
<feature type="compositionally biased region" description="Acidic residues" evidence="3">
    <location>
        <begin position="187"/>
        <end position="199"/>
    </location>
</feature>
<feature type="region of interest" description="Disordered" evidence="3">
    <location>
        <begin position="1"/>
        <end position="39"/>
    </location>
</feature>
<feature type="compositionally biased region" description="Basic and acidic residues" evidence="3">
    <location>
        <begin position="573"/>
        <end position="603"/>
    </location>
</feature>
<feature type="compositionally biased region" description="Low complexity" evidence="3">
    <location>
        <begin position="933"/>
        <end position="945"/>
    </location>
</feature>
<dbReference type="SMART" id="SM00326">
    <property type="entry name" value="SH3"/>
    <property type="match status" value="1"/>
</dbReference>
<feature type="region of interest" description="Disordered" evidence="3">
    <location>
        <begin position="463"/>
        <end position="485"/>
    </location>
</feature>
<dbReference type="InterPro" id="IPR053039">
    <property type="entry name" value="Polarity_Bud-Selection_Reg"/>
</dbReference>
<gene>
    <name evidence="5" type="ORF">MKZ38_007198</name>
</gene>
<feature type="compositionally biased region" description="Polar residues" evidence="3">
    <location>
        <begin position="108"/>
        <end position="118"/>
    </location>
</feature>
<dbReference type="GO" id="GO:0051286">
    <property type="term" value="C:cell tip"/>
    <property type="evidence" value="ECO:0007669"/>
    <property type="project" value="TreeGrafter"/>
</dbReference>
<feature type="compositionally biased region" description="Basic and acidic residues" evidence="3">
    <location>
        <begin position="780"/>
        <end position="801"/>
    </location>
</feature>
<dbReference type="AlphaFoldDB" id="A0AAD5RMW7"/>
<sequence length="1020" mass="112160">MNDIKRNTIQEGETDPDCSPTMPRPQIVRAASPEGHDPLHSIDNQLTFISLFPPPPTLYLPYYTFPFTLRRTFPANLLCPPSSPLDTIDLQDHVSPSAQDHSHLHSPLNANAPNTSLAPHQAETLRSVAAESADENSRSPRGSWGNGAEPDDLQLYAQDLASGVASKMSQQQQDTLAIAQNGGTISDDADMDDVDDGLDDDMDKISSSPSIEDGAFPTPGPGNWPARRASLCQLPTPRRLHFTPSSGLHLAAPTVKLSASSGADFKQLELIQGVSSDDAVSRVTSRQGNPEQTNTQDFVEPGDIEIIEDVNALSQDLLGIPDACENAPSQETADQSPSSATGKSSSEDNQYTGDDDNAPINPLSLVDICYIDSGWDAECLHDLEDIDFEFVYALHTFVATVEGQANATKGDTMVLLDDSNSYWWLVRVVKDSSIGYLPAEHIETPTERLARLNKHRNIDLSATMLGDQTDKPKNPIKSAMRRRKAKTVTFADPTIHAYSDYEYSSEEDDLENDFLVQQQQQQQQQIQQAQEQQAQQQQEQQQQTDQGDLEDESAKVQPLNMRSQGGSFDSSTQDDKLDANSSRGSEDTRTSDEIFDSKPEPSRSRNGTVRNTDSFFKDETVETKKITLTPNLLRDDNEPRASSDSKDLRSRPSLDKLERDDKKDDKRRKEKDKKEKDKKPGVIRSLFSRGKDKKKSPEDDGEYSGKRSFDTMGELREKVSEDFSQAPESPIERQGPQRHPSKLQKQQPQQQPRGDHSPTRKQASAMEPPAVSMRLVGPEPKPDSEESQRPDDVASPEDTKQSAEAVVQPSGVRMVPPESKDDAQSSPVKQAEASEPRPKEPERNPSRPDLPGAYPDSHANSAATTPAAEEPVVAPQQRERLSESPVHVSPVNTYPPALIGDSSSQEGHSSPISSPSPELVEAEDDDGHRNQDSITTSTSTGTMSSWNDANLRAFFDSGSDIRDLLSVIYDKSDVAPAGPDHPVVGPLFKESNAKLAEITNQLDNMLGDWLARKQRTRGTL</sequence>
<feature type="compositionally biased region" description="Basic and acidic residues" evidence="3">
    <location>
        <begin position="832"/>
        <end position="846"/>
    </location>
</feature>
<evidence type="ECO:0000256" key="3">
    <source>
        <dbReference type="SAM" id="MobiDB-lite"/>
    </source>
</evidence>
<proteinExistence type="predicted"/>
<feature type="region of interest" description="Disordered" evidence="3">
    <location>
        <begin position="95"/>
        <end position="151"/>
    </location>
</feature>
<dbReference type="Gene3D" id="2.30.30.40">
    <property type="entry name" value="SH3 Domains"/>
    <property type="match status" value="1"/>
</dbReference>
<dbReference type="PANTHER" id="PTHR47775:SF1">
    <property type="entry name" value="BUD SITE SELECTION PROTEIN 14"/>
    <property type="match status" value="1"/>
</dbReference>
<evidence type="ECO:0000256" key="2">
    <source>
        <dbReference type="PROSITE-ProRule" id="PRU00192"/>
    </source>
</evidence>
<keyword evidence="6" id="KW-1185">Reference proteome</keyword>
<feature type="region of interest" description="Disordered" evidence="3">
    <location>
        <begin position="535"/>
        <end position="945"/>
    </location>
</feature>
<feature type="compositionally biased region" description="Polar residues" evidence="3">
    <location>
        <begin position="604"/>
        <end position="614"/>
    </location>
</feature>
<dbReference type="SUPFAM" id="SSF50044">
    <property type="entry name" value="SH3-domain"/>
    <property type="match status" value="1"/>
</dbReference>
<reference evidence="5" key="1">
    <citation type="submission" date="2022-07" db="EMBL/GenBank/DDBJ databases">
        <title>Draft genome sequence of Zalerion maritima ATCC 34329, a (micro)plastics degrading marine fungus.</title>
        <authorList>
            <person name="Paco A."/>
            <person name="Goncalves M.F.M."/>
            <person name="Rocha-Santos T.A.P."/>
            <person name="Alves A."/>
        </authorList>
    </citation>
    <scope>NUCLEOTIDE SEQUENCE</scope>
    <source>
        <strain evidence="5">ATCC 34329</strain>
    </source>
</reference>
<feature type="compositionally biased region" description="Polar residues" evidence="3">
    <location>
        <begin position="327"/>
        <end position="352"/>
    </location>
</feature>
<dbReference type="InterPro" id="IPR036028">
    <property type="entry name" value="SH3-like_dom_sf"/>
</dbReference>
<accession>A0AAD5RMW7</accession>
<dbReference type="InterPro" id="IPR001452">
    <property type="entry name" value="SH3_domain"/>
</dbReference>
<evidence type="ECO:0000313" key="5">
    <source>
        <dbReference type="EMBL" id="KAJ2894833.1"/>
    </source>
</evidence>
<feature type="domain" description="SH3" evidence="4">
    <location>
        <begin position="386"/>
        <end position="447"/>
    </location>
</feature>
<dbReference type="GO" id="GO:0008104">
    <property type="term" value="P:intracellular protein localization"/>
    <property type="evidence" value="ECO:0007669"/>
    <property type="project" value="TreeGrafter"/>
</dbReference>
<comment type="caution">
    <text evidence="5">The sequence shown here is derived from an EMBL/GenBank/DDBJ whole genome shotgun (WGS) entry which is preliminary data.</text>
</comment>